<name>A0A9N8Z2X3_9GLOM</name>
<proteinExistence type="predicted"/>
<dbReference type="Proteomes" id="UP000789342">
    <property type="component" value="Unassembled WGS sequence"/>
</dbReference>
<organism evidence="2 3">
    <name type="scientific">Acaulospora morrowiae</name>
    <dbReference type="NCBI Taxonomy" id="94023"/>
    <lineage>
        <taxon>Eukaryota</taxon>
        <taxon>Fungi</taxon>
        <taxon>Fungi incertae sedis</taxon>
        <taxon>Mucoromycota</taxon>
        <taxon>Glomeromycotina</taxon>
        <taxon>Glomeromycetes</taxon>
        <taxon>Diversisporales</taxon>
        <taxon>Acaulosporaceae</taxon>
        <taxon>Acaulospora</taxon>
    </lineage>
</organism>
<keyword evidence="3" id="KW-1185">Reference proteome</keyword>
<dbReference type="AlphaFoldDB" id="A0A9N8Z2X3"/>
<gene>
    <name evidence="2" type="ORF">AMORRO_LOCUS1452</name>
</gene>
<comment type="caution">
    <text evidence="2">The sequence shown here is derived from an EMBL/GenBank/DDBJ whole genome shotgun (WGS) entry which is preliminary data.</text>
</comment>
<dbReference type="EMBL" id="CAJVPV010000541">
    <property type="protein sequence ID" value="CAG8462213.1"/>
    <property type="molecule type" value="Genomic_DNA"/>
</dbReference>
<feature type="region of interest" description="Disordered" evidence="1">
    <location>
        <begin position="40"/>
        <end position="72"/>
    </location>
</feature>
<feature type="region of interest" description="Disordered" evidence="1">
    <location>
        <begin position="89"/>
        <end position="127"/>
    </location>
</feature>
<protein>
    <submittedName>
        <fullName evidence="2">8105_t:CDS:1</fullName>
    </submittedName>
</protein>
<reference evidence="2" key="1">
    <citation type="submission" date="2021-06" db="EMBL/GenBank/DDBJ databases">
        <authorList>
            <person name="Kallberg Y."/>
            <person name="Tangrot J."/>
            <person name="Rosling A."/>
        </authorList>
    </citation>
    <scope>NUCLEOTIDE SEQUENCE</scope>
    <source>
        <strain evidence="2">CL551</strain>
    </source>
</reference>
<evidence type="ECO:0000313" key="3">
    <source>
        <dbReference type="Proteomes" id="UP000789342"/>
    </source>
</evidence>
<evidence type="ECO:0000313" key="2">
    <source>
        <dbReference type="EMBL" id="CAG8462213.1"/>
    </source>
</evidence>
<evidence type="ECO:0000256" key="1">
    <source>
        <dbReference type="SAM" id="MobiDB-lite"/>
    </source>
</evidence>
<sequence>MARKIRKIELVSIVVPIRAPIQEPIQISAQEPIQVPVQTLVIQTSKSTDPNSRRTDPDAHDPRPLTKEEEQEFAEFFDEPEIKTECQVKKSSRILQPENKPTKNQVIDSPKAGSGPKTQAYRDRKNEQAKNISLEIDQTNEEFECLIFREQNMGPAVKRRAVVVHNAKVSKFHPDNGSDIRKILESQRKPFRELLEKKFDKRGQFKFSLCSPISSRRTRRKI</sequence>
<feature type="compositionally biased region" description="Basic and acidic residues" evidence="1">
    <location>
        <begin position="51"/>
        <end position="68"/>
    </location>
</feature>
<accession>A0A9N8Z2X3</accession>
<feature type="compositionally biased region" description="Polar residues" evidence="1">
    <location>
        <begin position="40"/>
        <end position="50"/>
    </location>
</feature>